<keyword evidence="6" id="KW-1185">Reference proteome</keyword>
<evidence type="ECO:0000313" key="5">
    <source>
        <dbReference type="EMBL" id="KAF0752618.1"/>
    </source>
</evidence>
<evidence type="ECO:0000256" key="3">
    <source>
        <dbReference type="ARBA" id="ARBA00022898"/>
    </source>
</evidence>
<proteinExistence type="inferred from homology"/>
<dbReference type="Gene3D" id="3.40.640.10">
    <property type="entry name" value="Type I PLP-dependent aspartate aminotransferase-like (Major domain)"/>
    <property type="match status" value="1"/>
</dbReference>
<dbReference type="OrthoDB" id="10261951at2759"/>
<reference evidence="5 6" key="1">
    <citation type="submission" date="2019-08" db="EMBL/GenBank/DDBJ databases">
        <title>Whole genome of Aphis craccivora.</title>
        <authorList>
            <person name="Voronova N.V."/>
            <person name="Shulinski R.S."/>
            <person name="Bandarenka Y.V."/>
            <person name="Zhorov D.G."/>
            <person name="Warner D."/>
        </authorList>
    </citation>
    <scope>NUCLEOTIDE SEQUENCE [LARGE SCALE GENOMIC DNA]</scope>
    <source>
        <strain evidence="5">180601</strain>
        <tissue evidence="5">Whole Body</tissue>
    </source>
</reference>
<dbReference type="GO" id="GO:0005829">
    <property type="term" value="C:cytosol"/>
    <property type="evidence" value="ECO:0007669"/>
    <property type="project" value="TreeGrafter"/>
</dbReference>
<dbReference type="EMBL" id="VUJU01004992">
    <property type="protein sequence ID" value="KAF0752618.1"/>
    <property type="molecule type" value="Genomic_DNA"/>
</dbReference>
<dbReference type="GO" id="GO:0008732">
    <property type="term" value="F:L-allo-threonine aldolase activity"/>
    <property type="evidence" value="ECO:0007669"/>
    <property type="project" value="TreeGrafter"/>
</dbReference>
<comment type="similarity">
    <text evidence="2">Belongs to the threonine aldolase family.</text>
</comment>
<keyword evidence="3" id="KW-0663">Pyridoxal phosphate</keyword>
<dbReference type="PANTHER" id="PTHR48097:SF9">
    <property type="entry name" value="L-THREONINE ALDOLASE"/>
    <property type="match status" value="1"/>
</dbReference>
<sequence>MYHVKVIDLISDTVTKPDIHMRKAMFEAEVGDDGYQEDPTKSSKLFGKEAALFVPSGLMGNLVAMMAHIKDQRGCEVIVGDKSHILLWEQSGAAQFAGLQMREVRNLPDGSFDLSELSEKCRPTNPYDHESYTSLICVENTHNYLGGVVVPLEWLDQNNS</sequence>
<feature type="domain" description="Aromatic amino acid beta-eliminating lyase/threonine aldolase" evidence="4">
    <location>
        <begin position="8"/>
        <end position="157"/>
    </location>
</feature>
<dbReference type="InterPro" id="IPR015421">
    <property type="entry name" value="PyrdxlP-dep_Trfase_major"/>
</dbReference>
<accession>A0A6G0YB20</accession>
<dbReference type="InterPro" id="IPR001597">
    <property type="entry name" value="ArAA_b-elim_lyase/Thr_aldolase"/>
</dbReference>
<name>A0A6G0YB20_APHCR</name>
<dbReference type="AlphaFoldDB" id="A0A6G0YB20"/>
<dbReference type="GO" id="GO:0006567">
    <property type="term" value="P:L-threonine catabolic process"/>
    <property type="evidence" value="ECO:0007669"/>
    <property type="project" value="TreeGrafter"/>
</dbReference>
<dbReference type="InterPro" id="IPR015424">
    <property type="entry name" value="PyrdxlP-dep_Trfase"/>
</dbReference>
<dbReference type="Proteomes" id="UP000478052">
    <property type="component" value="Unassembled WGS sequence"/>
</dbReference>
<organism evidence="5 6">
    <name type="scientific">Aphis craccivora</name>
    <name type="common">Cowpea aphid</name>
    <dbReference type="NCBI Taxonomy" id="307492"/>
    <lineage>
        <taxon>Eukaryota</taxon>
        <taxon>Metazoa</taxon>
        <taxon>Ecdysozoa</taxon>
        <taxon>Arthropoda</taxon>
        <taxon>Hexapoda</taxon>
        <taxon>Insecta</taxon>
        <taxon>Pterygota</taxon>
        <taxon>Neoptera</taxon>
        <taxon>Paraneoptera</taxon>
        <taxon>Hemiptera</taxon>
        <taxon>Sternorrhyncha</taxon>
        <taxon>Aphidomorpha</taxon>
        <taxon>Aphidoidea</taxon>
        <taxon>Aphididae</taxon>
        <taxon>Aphidini</taxon>
        <taxon>Aphis</taxon>
        <taxon>Aphis</taxon>
    </lineage>
</organism>
<feature type="non-terminal residue" evidence="5">
    <location>
        <position position="160"/>
    </location>
</feature>
<evidence type="ECO:0000256" key="2">
    <source>
        <dbReference type="ARBA" id="ARBA00006966"/>
    </source>
</evidence>
<comment type="cofactor">
    <cofactor evidence="1">
        <name>pyridoxal 5'-phosphate</name>
        <dbReference type="ChEBI" id="CHEBI:597326"/>
    </cofactor>
</comment>
<dbReference type="GO" id="GO:0006545">
    <property type="term" value="P:glycine biosynthetic process"/>
    <property type="evidence" value="ECO:0007669"/>
    <property type="project" value="TreeGrafter"/>
</dbReference>
<dbReference type="SUPFAM" id="SSF53383">
    <property type="entry name" value="PLP-dependent transferases"/>
    <property type="match status" value="1"/>
</dbReference>
<protein>
    <submittedName>
        <fullName evidence="5">Putative low-specificity L-threonine aldolase 2</fullName>
    </submittedName>
</protein>
<dbReference type="PANTHER" id="PTHR48097">
    <property type="entry name" value="L-THREONINE ALDOLASE-RELATED"/>
    <property type="match status" value="1"/>
</dbReference>
<comment type="caution">
    <text evidence="5">The sequence shown here is derived from an EMBL/GenBank/DDBJ whole genome shotgun (WGS) entry which is preliminary data.</text>
</comment>
<evidence type="ECO:0000313" key="6">
    <source>
        <dbReference type="Proteomes" id="UP000478052"/>
    </source>
</evidence>
<dbReference type="Pfam" id="PF01212">
    <property type="entry name" value="Beta_elim_lyase"/>
    <property type="match status" value="1"/>
</dbReference>
<evidence type="ECO:0000259" key="4">
    <source>
        <dbReference type="Pfam" id="PF01212"/>
    </source>
</evidence>
<gene>
    <name evidence="5" type="ORF">FWK35_00032750</name>
</gene>
<evidence type="ECO:0000256" key="1">
    <source>
        <dbReference type="ARBA" id="ARBA00001933"/>
    </source>
</evidence>